<dbReference type="GO" id="GO:0006635">
    <property type="term" value="P:fatty acid beta-oxidation"/>
    <property type="evidence" value="ECO:0007669"/>
    <property type="project" value="TreeGrafter"/>
</dbReference>
<dbReference type="GO" id="GO:0016887">
    <property type="term" value="F:ATP hydrolysis activity"/>
    <property type="evidence" value="ECO:0007669"/>
    <property type="project" value="InterPro"/>
</dbReference>
<evidence type="ECO:0000256" key="6">
    <source>
        <dbReference type="ARBA" id="ARBA00022989"/>
    </source>
</evidence>
<dbReference type="Gene3D" id="3.40.50.300">
    <property type="entry name" value="P-loop containing nucleotide triphosphate hydrolases"/>
    <property type="match status" value="1"/>
</dbReference>
<evidence type="ECO:0000256" key="8">
    <source>
        <dbReference type="SAM" id="Phobius"/>
    </source>
</evidence>
<keyword evidence="5" id="KW-0067">ATP-binding</keyword>
<dbReference type="InterPro" id="IPR027417">
    <property type="entry name" value="P-loop_NTPase"/>
</dbReference>
<organism evidence="10">
    <name type="scientific">Darwinula stevensoni</name>
    <dbReference type="NCBI Taxonomy" id="69355"/>
    <lineage>
        <taxon>Eukaryota</taxon>
        <taxon>Metazoa</taxon>
        <taxon>Ecdysozoa</taxon>
        <taxon>Arthropoda</taxon>
        <taxon>Crustacea</taxon>
        <taxon>Oligostraca</taxon>
        <taxon>Ostracoda</taxon>
        <taxon>Podocopa</taxon>
        <taxon>Podocopida</taxon>
        <taxon>Darwinulocopina</taxon>
        <taxon>Darwinuloidea</taxon>
        <taxon>Darwinulidae</taxon>
        <taxon>Darwinula</taxon>
    </lineage>
</organism>
<gene>
    <name evidence="10" type="ORF">DSTB1V02_LOCUS9180</name>
</gene>
<evidence type="ECO:0000256" key="7">
    <source>
        <dbReference type="ARBA" id="ARBA00023136"/>
    </source>
</evidence>
<evidence type="ECO:0000259" key="9">
    <source>
        <dbReference type="PROSITE" id="PS50893"/>
    </source>
</evidence>
<evidence type="ECO:0000256" key="1">
    <source>
        <dbReference type="ARBA" id="ARBA00008575"/>
    </source>
</evidence>
<dbReference type="CDD" id="cd03223">
    <property type="entry name" value="ABCD_peroxisomal_ALDP"/>
    <property type="match status" value="1"/>
</dbReference>
<feature type="transmembrane region" description="Helical" evidence="8">
    <location>
        <begin position="176"/>
        <end position="199"/>
    </location>
</feature>
<dbReference type="GO" id="GO:0140359">
    <property type="term" value="F:ABC-type transporter activity"/>
    <property type="evidence" value="ECO:0007669"/>
    <property type="project" value="InterPro"/>
</dbReference>
<dbReference type="EMBL" id="LR901780">
    <property type="protein sequence ID" value="CAD7249383.1"/>
    <property type="molecule type" value="Genomic_DNA"/>
</dbReference>
<sequence>MFNKLRMTQDVDKLCSTTGEIFAKVIIAPFVIGYYSYRAYSNAGWVGPSGVFLLFLISTVVNKLLMTPIVKVFEQEKWEGDFRFKHMQIRVNSESLAFHGSSILEAGKTNQKLDALLRTQQQKFNRQYLLSLAVNFFDYIGSIASYLILSVPIFAGSYDHMNHADLAALISQKGKSAGWVGPSGVFLLFLISTVVNKLLMTPIVKKVFEQEKWEGDFRFKHMQIRVNSESLAFHGSSILEAGKTNQKLDALLRTQQQKFNRQYLLSLAVNFFDYIGSIASYLILSVPIFAGSYDHMNHADLAALISQNAFVCIYLIFSFSSLVDLSPKVVDIAGMTHRVAELVEELNRLKERNPSSWRDGPSWPLLQSQASTSSASAPSVYDIVQLSVTAPSRSQLLIKDLDLTIKLRSNILIMGPSSCGKTSLLRTLRGLWTQNSGSLKCNLPVTPRHTLFMPQRPFFTDGSLLDQVDYPLQDRGMGVQSYDESVMESLELVDLLPLVDRVGGLRTPVSWNWYEVLTPGEMQRLCFVRLFYHRPQLGLLDEVTSAISEDLEAVLFRRYRQLGITLVTVGHRRSLRAHHDLILALDGRGGLDLGIPSILIISLFLRSSLTIVTFPKKKE</sequence>
<keyword evidence="11" id="KW-1185">Reference proteome</keyword>
<dbReference type="OrthoDB" id="422637at2759"/>
<dbReference type="PANTHER" id="PTHR11384">
    <property type="entry name" value="ATP-BINDING CASSETTE, SUB-FAMILY D MEMBER"/>
    <property type="match status" value="1"/>
</dbReference>
<feature type="domain" description="ABC transporter" evidence="9">
    <location>
        <begin position="381"/>
        <end position="612"/>
    </location>
</feature>
<protein>
    <recommendedName>
        <fullName evidence="9">ABC transporter domain-containing protein</fullName>
    </recommendedName>
</protein>
<name>A0A7R9A8D1_9CRUS</name>
<dbReference type="GO" id="GO:0005524">
    <property type="term" value="F:ATP binding"/>
    <property type="evidence" value="ECO:0007669"/>
    <property type="project" value="UniProtKB-KW"/>
</dbReference>
<dbReference type="AlphaFoldDB" id="A0A7R9A8D1"/>
<dbReference type="SUPFAM" id="SSF52540">
    <property type="entry name" value="P-loop containing nucleoside triphosphate hydrolases"/>
    <property type="match status" value="1"/>
</dbReference>
<feature type="transmembrane region" description="Helical" evidence="8">
    <location>
        <begin position="21"/>
        <end position="37"/>
    </location>
</feature>
<accession>A0A7R9A8D1</accession>
<reference evidence="10" key="1">
    <citation type="submission" date="2020-11" db="EMBL/GenBank/DDBJ databases">
        <authorList>
            <person name="Tran Van P."/>
        </authorList>
    </citation>
    <scope>NUCLEOTIDE SEQUENCE</scope>
</reference>
<comment type="similarity">
    <text evidence="1">Belongs to the ABC transporter superfamily. ABCD family. Peroxisomal fatty acyl CoA transporter (TC 3.A.1.203) subfamily.</text>
</comment>
<proteinExistence type="inferred from homology"/>
<dbReference type="EMBL" id="CAJPEV010002263">
    <property type="protein sequence ID" value="CAG0896321.1"/>
    <property type="molecule type" value="Genomic_DNA"/>
</dbReference>
<keyword evidence="3 8" id="KW-0812">Transmembrane</keyword>
<evidence type="ECO:0000313" key="11">
    <source>
        <dbReference type="Proteomes" id="UP000677054"/>
    </source>
</evidence>
<feature type="transmembrane region" description="Helical" evidence="8">
    <location>
        <begin position="304"/>
        <end position="325"/>
    </location>
</feature>
<keyword evidence="4" id="KW-0547">Nucleotide-binding</keyword>
<dbReference type="GO" id="GO:0015910">
    <property type="term" value="P:long-chain fatty acid import into peroxisome"/>
    <property type="evidence" value="ECO:0007669"/>
    <property type="project" value="TreeGrafter"/>
</dbReference>
<dbReference type="PANTHER" id="PTHR11384:SF59">
    <property type="entry name" value="LYSOSOMAL COBALAMIN TRANSPORTER ABCD4"/>
    <property type="match status" value="1"/>
</dbReference>
<evidence type="ECO:0000256" key="3">
    <source>
        <dbReference type="ARBA" id="ARBA00022692"/>
    </source>
</evidence>
<evidence type="ECO:0000256" key="4">
    <source>
        <dbReference type="ARBA" id="ARBA00022741"/>
    </source>
</evidence>
<dbReference type="GO" id="GO:0007031">
    <property type="term" value="P:peroxisome organization"/>
    <property type="evidence" value="ECO:0007669"/>
    <property type="project" value="TreeGrafter"/>
</dbReference>
<evidence type="ECO:0000313" key="10">
    <source>
        <dbReference type="EMBL" id="CAD7249383.1"/>
    </source>
</evidence>
<dbReference type="Proteomes" id="UP000677054">
    <property type="component" value="Unassembled WGS sequence"/>
</dbReference>
<dbReference type="InterPro" id="IPR003593">
    <property type="entry name" value="AAA+_ATPase"/>
</dbReference>
<dbReference type="GO" id="GO:0005324">
    <property type="term" value="F:long-chain fatty acid transmembrane transporter activity"/>
    <property type="evidence" value="ECO:0007669"/>
    <property type="project" value="TreeGrafter"/>
</dbReference>
<evidence type="ECO:0000256" key="5">
    <source>
        <dbReference type="ARBA" id="ARBA00022840"/>
    </source>
</evidence>
<feature type="transmembrane region" description="Helical" evidence="8">
    <location>
        <begin position="43"/>
        <end position="61"/>
    </location>
</feature>
<keyword evidence="7 8" id="KW-0472">Membrane</keyword>
<keyword evidence="2" id="KW-0813">Transport</keyword>
<dbReference type="Pfam" id="PF00005">
    <property type="entry name" value="ABC_tran"/>
    <property type="match status" value="1"/>
</dbReference>
<feature type="transmembrane region" description="Helical" evidence="8">
    <location>
        <begin position="263"/>
        <end position="284"/>
    </location>
</feature>
<dbReference type="PROSITE" id="PS50893">
    <property type="entry name" value="ABC_TRANSPORTER_2"/>
    <property type="match status" value="1"/>
</dbReference>
<keyword evidence="6 8" id="KW-1133">Transmembrane helix</keyword>
<dbReference type="GO" id="GO:0005778">
    <property type="term" value="C:peroxisomal membrane"/>
    <property type="evidence" value="ECO:0007669"/>
    <property type="project" value="TreeGrafter"/>
</dbReference>
<evidence type="ECO:0000256" key="2">
    <source>
        <dbReference type="ARBA" id="ARBA00022448"/>
    </source>
</evidence>
<dbReference type="InterPro" id="IPR050835">
    <property type="entry name" value="ABC_transporter_sub-D"/>
</dbReference>
<dbReference type="InterPro" id="IPR011527">
    <property type="entry name" value="ABC1_TM_dom"/>
</dbReference>
<dbReference type="Pfam" id="PF06472">
    <property type="entry name" value="ABC_membrane_2"/>
    <property type="match status" value="2"/>
</dbReference>
<dbReference type="GO" id="GO:0042760">
    <property type="term" value="P:very long-chain fatty acid catabolic process"/>
    <property type="evidence" value="ECO:0007669"/>
    <property type="project" value="TreeGrafter"/>
</dbReference>
<feature type="transmembrane region" description="Helical" evidence="8">
    <location>
        <begin position="128"/>
        <end position="156"/>
    </location>
</feature>
<dbReference type="InterPro" id="IPR003439">
    <property type="entry name" value="ABC_transporter-like_ATP-bd"/>
</dbReference>
<dbReference type="SMART" id="SM00382">
    <property type="entry name" value="AAA"/>
    <property type="match status" value="1"/>
</dbReference>